<evidence type="ECO:0000313" key="2">
    <source>
        <dbReference type="EMBL" id="MEB4590773.1"/>
    </source>
</evidence>
<dbReference type="Proteomes" id="UP001308005">
    <property type="component" value="Unassembled WGS sequence"/>
</dbReference>
<feature type="chain" id="PRO_5046866394" description="Lipoprotein" evidence="1">
    <location>
        <begin position="20"/>
        <end position="250"/>
    </location>
</feature>
<dbReference type="RefSeq" id="WP_324694137.1">
    <property type="nucleotide sequence ID" value="NZ_JAYMYJ010000060.1"/>
</dbReference>
<reference evidence="3" key="1">
    <citation type="submission" date="2023-07" db="EMBL/GenBank/DDBJ databases">
        <title>The carbon used by Thiothrix.</title>
        <authorList>
            <person name="Chen L."/>
        </authorList>
    </citation>
    <scope>NUCLEOTIDE SEQUENCE [LARGE SCALE GENOMIC DNA]</scope>
</reference>
<feature type="signal peptide" evidence="1">
    <location>
        <begin position="1"/>
        <end position="19"/>
    </location>
</feature>
<dbReference type="EMBL" id="JAYMYJ010000060">
    <property type="protein sequence ID" value="MEB4590773.1"/>
    <property type="molecule type" value="Genomic_DNA"/>
</dbReference>
<accession>A0ABU6CVD4</accession>
<keyword evidence="1" id="KW-0732">Signal</keyword>
<dbReference type="PROSITE" id="PS51257">
    <property type="entry name" value="PROKAR_LIPOPROTEIN"/>
    <property type="match status" value="1"/>
</dbReference>
<evidence type="ECO:0000313" key="3">
    <source>
        <dbReference type="Proteomes" id="UP001308005"/>
    </source>
</evidence>
<keyword evidence="3" id="KW-1185">Reference proteome</keyword>
<gene>
    <name evidence="2" type="ORF">VSS37_07260</name>
</gene>
<sequence length="250" mass="27745">MCKSIHPIFLIFLMLGVSACARSMHSSTDCHTSKEGRVSCVTTVESMRGGGDSQYIEFSLPDSVSAVKVDMVVSVEKGAVNAWLGDPPTPVTVTAERNKPATLTDVAHAEKSSGEINGHSFRVYLEPQRSFSFFLFKYAQNIKLDLHYDLDNSQALDPVEQLKQVINENIALTPTELGKVQVIGDKDGKYMATQIFHPFNDLRPQLRDEAALRGWSAGEAVRVWIFQDWTFKVCDSRLAVNEACRESGLD</sequence>
<comment type="caution">
    <text evidence="2">The sequence shown here is derived from an EMBL/GenBank/DDBJ whole genome shotgun (WGS) entry which is preliminary data.</text>
</comment>
<protein>
    <recommendedName>
        <fullName evidence="4">Lipoprotein</fullName>
    </recommendedName>
</protein>
<evidence type="ECO:0008006" key="4">
    <source>
        <dbReference type="Google" id="ProtNLM"/>
    </source>
</evidence>
<proteinExistence type="predicted"/>
<name>A0ABU6CVD4_9GAMM</name>
<evidence type="ECO:0000256" key="1">
    <source>
        <dbReference type="SAM" id="SignalP"/>
    </source>
</evidence>
<organism evidence="2 3">
    <name type="scientific">Candidatus Thiothrix phosphatis</name>
    <dbReference type="NCBI Taxonomy" id="3112415"/>
    <lineage>
        <taxon>Bacteria</taxon>
        <taxon>Pseudomonadati</taxon>
        <taxon>Pseudomonadota</taxon>
        <taxon>Gammaproteobacteria</taxon>
        <taxon>Thiotrichales</taxon>
        <taxon>Thiotrichaceae</taxon>
        <taxon>Thiothrix</taxon>
    </lineage>
</organism>